<dbReference type="AlphaFoldDB" id="A0A067LVN2"/>
<dbReference type="EMBL" id="KL198112">
    <property type="protein sequence ID" value="KDQ07224.1"/>
    <property type="molecule type" value="Genomic_DNA"/>
</dbReference>
<reference evidence="2" key="1">
    <citation type="journal article" date="2014" name="Proc. Natl. Acad. Sci. U.S.A.">
        <title>Extensive sampling of basidiomycete genomes demonstrates inadequacy of the white-rot/brown-rot paradigm for wood decay fungi.</title>
        <authorList>
            <person name="Riley R."/>
            <person name="Salamov A.A."/>
            <person name="Brown D.W."/>
            <person name="Nagy L.G."/>
            <person name="Floudas D."/>
            <person name="Held B.W."/>
            <person name="Levasseur A."/>
            <person name="Lombard V."/>
            <person name="Morin E."/>
            <person name="Otillar R."/>
            <person name="Lindquist E.A."/>
            <person name="Sun H."/>
            <person name="LaButti K.M."/>
            <person name="Schmutz J."/>
            <person name="Jabbour D."/>
            <person name="Luo H."/>
            <person name="Baker S.E."/>
            <person name="Pisabarro A.G."/>
            <person name="Walton J.D."/>
            <person name="Blanchette R.A."/>
            <person name="Henrissat B."/>
            <person name="Martin F."/>
            <person name="Cullen D."/>
            <person name="Hibbett D.S."/>
            <person name="Grigoriev I.V."/>
        </authorList>
    </citation>
    <scope>NUCLEOTIDE SEQUENCE [LARGE SCALE GENOMIC DNA]</scope>
    <source>
        <strain evidence="2">FD-172 SS1</strain>
    </source>
</reference>
<proteinExistence type="predicted"/>
<name>A0A067LVN2_BOTB1</name>
<dbReference type="HOGENOM" id="CLU_1517646_0_0_1"/>
<protein>
    <submittedName>
        <fullName evidence="1">Uncharacterized protein</fullName>
    </submittedName>
</protein>
<keyword evidence="2" id="KW-1185">Reference proteome</keyword>
<sequence length="177" mass="20797">MEKRVATLHAYVDLWAEAYRRARRALLSLGMDPADDTFQALKDADYAAKNMGDRWENVSLGEGKRVMSWIWTVGRDAGVTETSWSDEADRVLWFRACARRDRWKEEVETLEAEINRMSVFFQYFAKLWDDAVVPYPATTLELGRNAYCYKMREMYNRLDEKTNAGNSEAFLKWAKFY</sequence>
<dbReference type="Proteomes" id="UP000027195">
    <property type="component" value="Unassembled WGS sequence"/>
</dbReference>
<gene>
    <name evidence="1" type="ORF">BOTBODRAFT_180892</name>
</gene>
<dbReference type="STRING" id="930990.A0A067LVN2"/>
<dbReference type="InParanoid" id="A0A067LVN2"/>
<evidence type="ECO:0000313" key="2">
    <source>
        <dbReference type="Proteomes" id="UP000027195"/>
    </source>
</evidence>
<accession>A0A067LVN2</accession>
<evidence type="ECO:0000313" key="1">
    <source>
        <dbReference type="EMBL" id="KDQ07224.1"/>
    </source>
</evidence>
<dbReference type="OrthoDB" id="3232711at2759"/>
<organism evidence="1 2">
    <name type="scientific">Botryobasidium botryosum (strain FD-172 SS1)</name>
    <dbReference type="NCBI Taxonomy" id="930990"/>
    <lineage>
        <taxon>Eukaryota</taxon>
        <taxon>Fungi</taxon>
        <taxon>Dikarya</taxon>
        <taxon>Basidiomycota</taxon>
        <taxon>Agaricomycotina</taxon>
        <taxon>Agaricomycetes</taxon>
        <taxon>Cantharellales</taxon>
        <taxon>Botryobasidiaceae</taxon>
        <taxon>Botryobasidium</taxon>
    </lineage>
</organism>